<gene>
    <name evidence="2" type="ORF">NW766_007889</name>
</gene>
<evidence type="ECO:0000313" key="2">
    <source>
        <dbReference type="EMBL" id="KAJ4011246.1"/>
    </source>
</evidence>
<feature type="compositionally biased region" description="Basic and acidic residues" evidence="1">
    <location>
        <begin position="62"/>
        <end position="89"/>
    </location>
</feature>
<evidence type="ECO:0000313" key="3">
    <source>
        <dbReference type="Proteomes" id="UP001152130"/>
    </source>
</evidence>
<accession>A0A9W8PN98</accession>
<sequence length="89" mass="9967">MGIYGCLLLAVRPKRATPVTDIGTALAVAVADMIWMYAYRDQSLQSLTHRATHVSVKQGSRKANEEPHRNHQPKEPLKQKKAADCGRRK</sequence>
<evidence type="ECO:0000256" key="1">
    <source>
        <dbReference type="SAM" id="MobiDB-lite"/>
    </source>
</evidence>
<organism evidence="2 3">
    <name type="scientific">Fusarium irregulare</name>
    <dbReference type="NCBI Taxonomy" id="2494466"/>
    <lineage>
        <taxon>Eukaryota</taxon>
        <taxon>Fungi</taxon>
        <taxon>Dikarya</taxon>
        <taxon>Ascomycota</taxon>
        <taxon>Pezizomycotina</taxon>
        <taxon>Sordariomycetes</taxon>
        <taxon>Hypocreomycetidae</taxon>
        <taxon>Hypocreales</taxon>
        <taxon>Nectriaceae</taxon>
        <taxon>Fusarium</taxon>
        <taxon>Fusarium incarnatum-equiseti species complex</taxon>
    </lineage>
</organism>
<dbReference type="Proteomes" id="UP001152130">
    <property type="component" value="Unassembled WGS sequence"/>
</dbReference>
<comment type="caution">
    <text evidence="2">The sequence shown here is derived from an EMBL/GenBank/DDBJ whole genome shotgun (WGS) entry which is preliminary data.</text>
</comment>
<reference evidence="2" key="1">
    <citation type="submission" date="2022-10" db="EMBL/GenBank/DDBJ databases">
        <title>Fusarium specimens isolated from Avocado Roots.</title>
        <authorList>
            <person name="Stajich J."/>
            <person name="Roper C."/>
            <person name="Heimlech-Rivalta G."/>
        </authorList>
    </citation>
    <scope>NUCLEOTIDE SEQUENCE</scope>
    <source>
        <strain evidence="2">CF00143</strain>
    </source>
</reference>
<feature type="region of interest" description="Disordered" evidence="1">
    <location>
        <begin position="51"/>
        <end position="89"/>
    </location>
</feature>
<dbReference type="AlphaFoldDB" id="A0A9W8PN98"/>
<proteinExistence type="predicted"/>
<dbReference type="EMBL" id="JAPDHF010000011">
    <property type="protein sequence ID" value="KAJ4011246.1"/>
    <property type="molecule type" value="Genomic_DNA"/>
</dbReference>
<keyword evidence="3" id="KW-1185">Reference proteome</keyword>
<protein>
    <submittedName>
        <fullName evidence="2">Uncharacterized protein</fullName>
    </submittedName>
</protein>
<name>A0A9W8PN98_9HYPO</name>